<name>A0ABV5B7R5_9BACL</name>
<dbReference type="EMBL" id="JBHILM010000012">
    <property type="protein sequence ID" value="MFB5681740.1"/>
    <property type="molecule type" value="Genomic_DNA"/>
</dbReference>
<dbReference type="RefSeq" id="WP_375525521.1">
    <property type="nucleotide sequence ID" value="NZ_JBHILM010000012.1"/>
</dbReference>
<keyword evidence="2" id="KW-1185">Reference proteome</keyword>
<gene>
    <name evidence="1" type="ORF">ACE3NQ_12525</name>
</gene>
<protein>
    <submittedName>
        <fullName evidence="1">Uncharacterized protein</fullName>
    </submittedName>
</protein>
<evidence type="ECO:0000313" key="1">
    <source>
        <dbReference type="EMBL" id="MFB5681740.1"/>
    </source>
</evidence>
<accession>A0ABV5B7R5</accession>
<comment type="caution">
    <text evidence="1">The sequence shown here is derived from an EMBL/GenBank/DDBJ whole genome shotgun (WGS) entry which is preliminary data.</text>
</comment>
<dbReference type="Proteomes" id="UP001580407">
    <property type="component" value="Unassembled WGS sequence"/>
</dbReference>
<sequence>MNPFILSLLSKGKGRHSEGIPYVAYQYQPDVAELTGIEVNAEERIFIVFVQQQLELSPYFLFYCVGWSEEDITESKELKKLAKYFKKICFLSTSNPFLSQMLIIYN</sequence>
<proteinExistence type="predicted"/>
<organism evidence="1 2">
    <name type="scientific">Paenibacillus terreus</name>
    <dbReference type="NCBI Taxonomy" id="1387834"/>
    <lineage>
        <taxon>Bacteria</taxon>
        <taxon>Bacillati</taxon>
        <taxon>Bacillota</taxon>
        <taxon>Bacilli</taxon>
        <taxon>Bacillales</taxon>
        <taxon>Paenibacillaceae</taxon>
        <taxon>Paenibacillus</taxon>
    </lineage>
</organism>
<evidence type="ECO:0000313" key="2">
    <source>
        <dbReference type="Proteomes" id="UP001580407"/>
    </source>
</evidence>
<reference evidence="1 2" key="1">
    <citation type="submission" date="2024-09" db="EMBL/GenBank/DDBJ databases">
        <authorList>
            <person name="Ruan L."/>
        </authorList>
    </citation>
    <scope>NUCLEOTIDE SEQUENCE [LARGE SCALE GENOMIC DNA]</scope>
    <source>
        <strain evidence="1 2">D33</strain>
    </source>
</reference>